<dbReference type="InterPro" id="IPR000537">
    <property type="entry name" value="UbiA_prenyltransferase"/>
</dbReference>
<feature type="transmembrane region" description="Helical" evidence="5">
    <location>
        <begin position="77"/>
        <end position="100"/>
    </location>
</feature>
<keyword evidence="2 5" id="KW-0812">Transmembrane</keyword>
<feature type="transmembrane region" description="Helical" evidence="5">
    <location>
        <begin position="259"/>
        <end position="279"/>
    </location>
</feature>
<feature type="transmembrane region" description="Helical" evidence="5">
    <location>
        <begin position="137"/>
        <end position="154"/>
    </location>
</feature>
<evidence type="ECO:0000313" key="6">
    <source>
        <dbReference type="EMBL" id="OGM28306.1"/>
    </source>
</evidence>
<name>A0A1F7YLS8_9BACT</name>
<evidence type="ECO:0000313" key="7">
    <source>
        <dbReference type="Proteomes" id="UP000177263"/>
    </source>
</evidence>
<keyword evidence="3 5" id="KW-1133">Transmembrane helix</keyword>
<dbReference type="Pfam" id="PF01040">
    <property type="entry name" value="UbiA"/>
    <property type="match status" value="1"/>
</dbReference>
<comment type="caution">
    <text evidence="6">The sequence shown here is derived from an EMBL/GenBank/DDBJ whole genome shotgun (WGS) entry which is preliminary data.</text>
</comment>
<dbReference type="InterPro" id="IPR044878">
    <property type="entry name" value="UbiA_sf"/>
</dbReference>
<feature type="transmembrane region" description="Helical" evidence="5">
    <location>
        <begin position="106"/>
        <end position="125"/>
    </location>
</feature>
<feature type="transmembrane region" description="Helical" evidence="5">
    <location>
        <begin position="231"/>
        <end position="252"/>
    </location>
</feature>
<dbReference type="Proteomes" id="UP000177263">
    <property type="component" value="Unassembled WGS sequence"/>
</dbReference>
<evidence type="ECO:0000256" key="3">
    <source>
        <dbReference type="ARBA" id="ARBA00022989"/>
    </source>
</evidence>
<evidence type="ECO:0000256" key="5">
    <source>
        <dbReference type="SAM" id="Phobius"/>
    </source>
</evidence>
<reference evidence="6 7" key="1">
    <citation type="journal article" date="2016" name="Nat. Commun.">
        <title>Thousands of microbial genomes shed light on interconnected biogeochemical processes in an aquifer system.</title>
        <authorList>
            <person name="Anantharaman K."/>
            <person name="Brown C.T."/>
            <person name="Hug L.A."/>
            <person name="Sharon I."/>
            <person name="Castelle C.J."/>
            <person name="Probst A.J."/>
            <person name="Thomas B.C."/>
            <person name="Singh A."/>
            <person name="Wilkins M.J."/>
            <person name="Karaoz U."/>
            <person name="Brodie E.L."/>
            <person name="Williams K.H."/>
            <person name="Hubbard S.S."/>
            <person name="Banfield J.F."/>
        </authorList>
    </citation>
    <scope>NUCLEOTIDE SEQUENCE [LARGE SCALE GENOMIC DNA]</scope>
</reference>
<proteinExistence type="predicted"/>
<feature type="transmembrane region" description="Helical" evidence="5">
    <location>
        <begin position="203"/>
        <end position="225"/>
    </location>
</feature>
<gene>
    <name evidence="6" type="ORF">A2801_02510</name>
</gene>
<evidence type="ECO:0000256" key="1">
    <source>
        <dbReference type="ARBA" id="ARBA00004141"/>
    </source>
</evidence>
<evidence type="ECO:0000256" key="2">
    <source>
        <dbReference type="ARBA" id="ARBA00022692"/>
    </source>
</evidence>
<dbReference type="STRING" id="1802500.A2801_02510"/>
<evidence type="ECO:0000256" key="4">
    <source>
        <dbReference type="ARBA" id="ARBA00023136"/>
    </source>
</evidence>
<keyword evidence="4 5" id="KW-0472">Membrane</keyword>
<evidence type="ECO:0008006" key="8">
    <source>
        <dbReference type="Google" id="ProtNLM"/>
    </source>
</evidence>
<feature type="transmembrane region" description="Helical" evidence="5">
    <location>
        <begin position="12"/>
        <end position="35"/>
    </location>
</feature>
<dbReference type="Gene3D" id="1.10.357.140">
    <property type="entry name" value="UbiA prenyltransferase"/>
    <property type="match status" value="1"/>
</dbReference>
<organism evidence="6 7">
    <name type="scientific">Candidatus Woesebacteria bacterium RIFCSPHIGHO2_01_FULL_41_10</name>
    <dbReference type="NCBI Taxonomy" id="1802500"/>
    <lineage>
        <taxon>Bacteria</taxon>
        <taxon>Candidatus Woeseibacteriota</taxon>
    </lineage>
</organism>
<dbReference type="Gene3D" id="1.20.120.1780">
    <property type="entry name" value="UbiA prenyltransferase"/>
    <property type="match status" value="1"/>
</dbReference>
<protein>
    <recommendedName>
        <fullName evidence="8">Prenyltransferase</fullName>
    </recommendedName>
</protein>
<dbReference type="GO" id="GO:0016765">
    <property type="term" value="F:transferase activity, transferring alkyl or aryl (other than methyl) groups"/>
    <property type="evidence" value="ECO:0007669"/>
    <property type="project" value="InterPro"/>
</dbReference>
<feature type="transmembrane region" description="Helical" evidence="5">
    <location>
        <begin position="160"/>
        <end position="182"/>
    </location>
</feature>
<dbReference type="GO" id="GO:0016020">
    <property type="term" value="C:membrane"/>
    <property type="evidence" value="ECO:0007669"/>
    <property type="project" value="UniProtKB-SubCell"/>
</dbReference>
<accession>A0A1F7YLS8</accession>
<feature type="transmembrane region" description="Helical" evidence="5">
    <location>
        <begin position="41"/>
        <end position="57"/>
    </location>
</feature>
<dbReference type="EMBL" id="MGGM01000032">
    <property type="protein sequence ID" value="OGM28306.1"/>
    <property type="molecule type" value="Genomic_DNA"/>
</dbReference>
<comment type="subcellular location">
    <subcellularLocation>
        <location evidence="1">Membrane</location>
        <topology evidence="1">Multi-pass membrane protein</topology>
    </subcellularLocation>
</comment>
<sequence length="280" mass="31440">MNKSLKFLIEEFLYNGHIQALGAVGIVLIASLTLISRLPSILYVIAFYLVFETIYLFDRYQGIKVDAETNSIRTRHLASYSQNVPLIICIAIIMLYLLLVNTFNTSAIYFASVVLFFGLLYPVYFKKLTKRIPLFKNVYVSSVFGILIILPSILAQEISISSITIYLFVYVIAESMVSQIFLDTKDISSDKKEHLKTLPVLAGLNKSILIANVLAVTSAAFALVFSRMLPTSIMLPLIFLNLGINFCTAHFVRQKRVEGYLLAAGKFSLWFFVALTSSII</sequence>
<dbReference type="AlphaFoldDB" id="A0A1F7YLS8"/>